<evidence type="ECO:0000256" key="1">
    <source>
        <dbReference type="ARBA" id="ARBA00012528"/>
    </source>
</evidence>
<dbReference type="KEGG" id="npv:OHM77_04430"/>
<feature type="transmembrane region" description="Helical" evidence="3">
    <location>
        <begin position="78"/>
        <end position="99"/>
    </location>
</feature>
<dbReference type="EMBL" id="CP107246">
    <property type="protein sequence ID" value="WIM06519.1"/>
    <property type="molecule type" value="Genomic_DNA"/>
</dbReference>
<dbReference type="InterPro" id="IPR000160">
    <property type="entry name" value="GGDEF_dom"/>
</dbReference>
<feature type="transmembrane region" description="Helical" evidence="3">
    <location>
        <begin position="164"/>
        <end position="184"/>
    </location>
</feature>
<dbReference type="CDD" id="cd01949">
    <property type="entry name" value="GGDEF"/>
    <property type="match status" value="1"/>
</dbReference>
<dbReference type="FunFam" id="3.30.70.270:FF:000001">
    <property type="entry name" value="Diguanylate cyclase domain protein"/>
    <property type="match status" value="1"/>
</dbReference>
<dbReference type="NCBIfam" id="TIGR00254">
    <property type="entry name" value="GGDEF"/>
    <property type="match status" value="1"/>
</dbReference>
<feature type="domain" description="GGDEF" evidence="4">
    <location>
        <begin position="256"/>
        <end position="386"/>
    </location>
</feature>
<feature type="transmembrane region" description="Helical" evidence="3">
    <location>
        <begin position="136"/>
        <end position="157"/>
    </location>
</feature>
<feature type="transmembrane region" description="Helical" evidence="3">
    <location>
        <begin position="111"/>
        <end position="130"/>
    </location>
</feature>
<dbReference type="SMART" id="SM00267">
    <property type="entry name" value="GGDEF"/>
    <property type="match status" value="1"/>
</dbReference>
<evidence type="ECO:0000256" key="3">
    <source>
        <dbReference type="SAM" id="Phobius"/>
    </source>
</evidence>
<dbReference type="InterPro" id="IPR043128">
    <property type="entry name" value="Rev_trsase/Diguanyl_cyclase"/>
</dbReference>
<evidence type="ECO:0000313" key="5">
    <source>
        <dbReference type="EMBL" id="WIM06519.1"/>
    </source>
</evidence>
<accession>A0AA49FMC7</accession>
<dbReference type="GO" id="GO:0052621">
    <property type="term" value="F:diguanylate cyclase activity"/>
    <property type="evidence" value="ECO:0007669"/>
    <property type="project" value="UniProtKB-EC"/>
</dbReference>
<dbReference type="EC" id="2.7.7.65" evidence="1"/>
<dbReference type="Proteomes" id="UP001234916">
    <property type="component" value="Chromosome"/>
</dbReference>
<dbReference type="Pfam" id="PF00990">
    <property type="entry name" value="GGDEF"/>
    <property type="match status" value="1"/>
</dbReference>
<keyword evidence="3" id="KW-1133">Transmembrane helix</keyword>
<dbReference type="PANTHER" id="PTHR45138:SF9">
    <property type="entry name" value="DIGUANYLATE CYCLASE DGCM-RELATED"/>
    <property type="match status" value="1"/>
</dbReference>
<feature type="transmembrane region" description="Helical" evidence="3">
    <location>
        <begin position="196"/>
        <end position="223"/>
    </location>
</feature>
<feature type="transmembrane region" description="Helical" evidence="3">
    <location>
        <begin position="51"/>
        <end position="72"/>
    </location>
</feature>
<protein>
    <recommendedName>
        <fullName evidence="1">diguanylate cyclase</fullName>
        <ecNumber evidence="1">2.7.7.65</ecNumber>
    </recommendedName>
</protein>
<evidence type="ECO:0000256" key="2">
    <source>
        <dbReference type="ARBA" id="ARBA00034247"/>
    </source>
</evidence>
<gene>
    <name evidence="5" type="ORF">OHM77_04430</name>
</gene>
<reference evidence="5" key="1">
    <citation type="journal article" date="2023" name="Nat. Microbiol.">
        <title>Enrichment and characterization of a nitric oxide-reducing microbial community in a continuous bioreactor.</title>
        <authorList>
            <person name="Garrido-Amador P."/>
            <person name="Stortenbeker N."/>
            <person name="Wessels H.J.C.T."/>
            <person name="Speth D.R."/>
            <person name="Garcia-Heredia I."/>
            <person name="Kartal B."/>
        </authorList>
    </citation>
    <scope>NUCLEOTIDE SEQUENCE</scope>
    <source>
        <strain evidence="5">MAG1</strain>
    </source>
</reference>
<dbReference type="PROSITE" id="PS50887">
    <property type="entry name" value="GGDEF"/>
    <property type="match status" value="1"/>
</dbReference>
<name>A0AA49FMC7_9PROT</name>
<comment type="catalytic activity">
    <reaction evidence="2">
        <text>2 GTP = 3',3'-c-di-GMP + 2 diphosphate</text>
        <dbReference type="Rhea" id="RHEA:24898"/>
        <dbReference type="ChEBI" id="CHEBI:33019"/>
        <dbReference type="ChEBI" id="CHEBI:37565"/>
        <dbReference type="ChEBI" id="CHEBI:58805"/>
        <dbReference type="EC" id="2.7.7.65"/>
    </reaction>
</comment>
<organism evidence="5">
    <name type="scientific">Candidatus Nitricoxidivorans perseverans</name>
    <dbReference type="NCBI Taxonomy" id="2975601"/>
    <lineage>
        <taxon>Bacteria</taxon>
        <taxon>Pseudomonadati</taxon>
        <taxon>Pseudomonadota</taxon>
        <taxon>Betaproteobacteria</taxon>
        <taxon>Nitrosomonadales</taxon>
        <taxon>Sterolibacteriaceae</taxon>
        <taxon>Candidatus Nitricoxidivorans</taxon>
    </lineage>
</organism>
<keyword evidence="3" id="KW-0472">Membrane</keyword>
<dbReference type="AlphaFoldDB" id="A0AA49FMC7"/>
<dbReference type="InterPro" id="IPR029787">
    <property type="entry name" value="Nucleotide_cyclase"/>
</dbReference>
<dbReference type="PANTHER" id="PTHR45138">
    <property type="entry name" value="REGULATORY COMPONENTS OF SENSORY TRANSDUCTION SYSTEM"/>
    <property type="match status" value="1"/>
</dbReference>
<dbReference type="SUPFAM" id="SSF55073">
    <property type="entry name" value="Nucleotide cyclase"/>
    <property type="match status" value="1"/>
</dbReference>
<dbReference type="InterPro" id="IPR050469">
    <property type="entry name" value="Diguanylate_Cyclase"/>
</dbReference>
<dbReference type="Gene3D" id="3.30.70.270">
    <property type="match status" value="1"/>
</dbReference>
<keyword evidence="3" id="KW-0812">Transmembrane</keyword>
<proteinExistence type="predicted"/>
<sequence>MRTTNLKNLWHNALATILVEMNPQEIGWLLRSRDHISLLASRRTTMIVSRVRLIAALFAVLTPLWIVVDIVAFPREVWLGLVTARLAATAAFAAILLLAQRMDTMDDAYRALGMLLAVPTFFFLFSYHHMVQFDLTGVQAAFAAGYAFLPFVMLAGLSMFPLTLFESLAFATPMLIMQIVAAVTELPVLNWPTFVASFWLLLLITAVASLSGISQLAFMIVLVREAIRDNLTGCFSRNSGEELLDLQFVIADRGDAPMSLAFIDLDHFKQINDRFGHDAGDRALIAASAAIRGNLRTGDMLVRWGGEEFLLIMPNTDTPQACVALARLRAAGFGRRPDGAPLTASIGLAERRGDCAESWQQLVEMADTRMYAAKEGGRDRIAGCHT</sequence>
<evidence type="ECO:0000259" key="4">
    <source>
        <dbReference type="PROSITE" id="PS50887"/>
    </source>
</evidence>